<evidence type="ECO:0000313" key="7">
    <source>
        <dbReference type="EMBL" id="UQC77562.1"/>
    </source>
</evidence>
<dbReference type="SUPFAM" id="SSF56529">
    <property type="entry name" value="FAH"/>
    <property type="match status" value="1"/>
</dbReference>
<dbReference type="SUPFAM" id="SSF57701">
    <property type="entry name" value="Zn2/Cys6 DNA-binding domain"/>
    <property type="match status" value="1"/>
</dbReference>
<dbReference type="PROSITE" id="PS00463">
    <property type="entry name" value="ZN2_CY6_FUNGAL_1"/>
    <property type="match status" value="1"/>
</dbReference>
<dbReference type="RefSeq" id="XP_049139201.1">
    <property type="nucleotide sequence ID" value="XM_049282058.1"/>
</dbReference>
<evidence type="ECO:0000313" key="8">
    <source>
        <dbReference type="Proteomes" id="UP000830671"/>
    </source>
</evidence>
<dbReference type="CDD" id="cd00067">
    <property type="entry name" value="GAL4"/>
    <property type="match status" value="1"/>
</dbReference>
<keyword evidence="7" id="KW-0378">Hydrolase</keyword>
<dbReference type="GO" id="GO:0008270">
    <property type="term" value="F:zinc ion binding"/>
    <property type="evidence" value="ECO:0007669"/>
    <property type="project" value="InterPro"/>
</dbReference>
<sequence length="1311" mass="145096">MSCHILIRYSVRSGMVLGPWPLSCPPTPSSFPRICKMPDARTGLALGPGSGQLWGLVPRNPVQPRPQPVPQKHQTRSLAWPSVTYLTMVPDGDRDTGVPSPSRTQEGVTQEGEISDLACKSCKRRKAKCDRLLPSCTLCERNSQACDYPSTRLKPGPKTGSRHRKRRRLSSSLAHVDEEQHVEAEDDALSVRPEVCSRSLPAVEPQLLGFLSTGLTDHDDLASLHSDSSYISDTRFVRAISLSALVHPSHDVNLTPPSSVPSPNRRGFFLQLAGAQNTLQQVCESLDLSIASLQTLTDAYFDNMTAFSLFHQPSFGDKVQGIKNALHLKALLASMFSFSARFATAPDAESPPTMEAYSGPSHEQLHKSAMGFVNEAIEEYDDKPPPLCILQALILCTFYELTRGVRGRAWRMLGNCVRIAYEQRLHLVDSITQARPQPGTSGVAQWSAMEERRRSWWAIWQMDIFASTVHRLPTAIDQSVGMNENHLPVPDVMWFQNMYQPSCPLDPAPLERAKKLSKSGNTSDVAWFIVLNSIMRNAQVLARGNLHSVLSDLSPAPRADSRPLKQYLHGSFRKRQSAEDGQQLPVLIGALKQTVALLPRSLTYQGAQLDFKSTGTSSSSDCPQLPSERRSNASQHAIYLMIQLARFMIYHHFAFNEILLGTIFSETDSPPSFGWTSSSKDEKERLSNSEGLRNCLEASDDIHSIVSRSSETHIQWTNPFLASTVWLAASLQVLRKVFAPSTCNEASEMKIKELRAVCQKYTDFWGTPESLLQNLDSLEERLAQKKAEIAAIEATHMLGCASYQHAGHHTSAFNGTSSLQNFGLMMGPELDQNSLFTSVGPGHQCQDVPTPMSPRNASTAHANWFVDGQQDGAEGTTDGLGIPGLNASDEFAGFPEGDPELSFFMSTLLFFSQGVTAAGLGWLDVFLLQVDRLQYATAVYFAHFEIRESIHLTINLLHSSTSLRSHSQLQARASQSRPIITPRYKMSPSWTHLVRFVAEENNEIHLGQIDASQYPDVGLATLEGQKVKANVVVGDVFDGRVTEDVLHIEHLLSPVTADQVPIIRCMGLNYRDHAKEANMPIPEVPVLFIKPRTALTGPHPSTINIPKISQDGSSDYEAELSLVLSKSGRDIPEEEAMEYVLGYTCSNDVSARKQQFKNSQWSFSKGPVLVAKSAIKDPHSLQIQAIYNDQVVQDSNTKEMIFTIPQMISFLSQGTTLEKGTIIMTGTGPGIGVMRDPPITLHDGDDMRIEISEIGTLVNRVRDFCDSRRAKQLRGNSPMTYPGSFRGPFKPAKRMMALKITSYITFPVYPW</sequence>
<evidence type="ECO:0000256" key="5">
    <source>
        <dbReference type="SAM" id="MobiDB-lite"/>
    </source>
</evidence>
<dbReference type="PROSITE" id="PS50048">
    <property type="entry name" value="ZN2_CY6_FUNGAL_2"/>
    <property type="match status" value="1"/>
</dbReference>
<dbReference type="InterPro" id="IPR007219">
    <property type="entry name" value="XnlR_reg_dom"/>
</dbReference>
<dbReference type="Gene3D" id="3.90.850.10">
    <property type="entry name" value="Fumarylacetoacetase-like, C-terminal domain"/>
    <property type="match status" value="1"/>
</dbReference>
<keyword evidence="8" id="KW-1185">Reference proteome</keyword>
<feature type="coiled-coil region" evidence="4">
    <location>
        <begin position="768"/>
        <end position="795"/>
    </location>
</feature>
<feature type="compositionally biased region" description="Basic residues" evidence="5">
    <location>
        <begin position="160"/>
        <end position="169"/>
    </location>
</feature>
<evidence type="ECO:0000256" key="1">
    <source>
        <dbReference type="ARBA" id="ARBA00010211"/>
    </source>
</evidence>
<keyword evidence="4" id="KW-0175">Coiled coil</keyword>
<keyword evidence="3" id="KW-0539">Nucleus</keyword>
<reference evidence="7" key="1">
    <citation type="journal article" date="2021" name="Mol. Plant Microbe Interact.">
        <title>Complete Genome Sequence of the Plant-Pathogenic Fungus Colletotrichum lupini.</title>
        <authorList>
            <person name="Baroncelli R."/>
            <person name="Pensec F."/>
            <person name="Da Lio D."/>
            <person name="Boufleur T."/>
            <person name="Vicente I."/>
            <person name="Sarrocco S."/>
            <person name="Picot A."/>
            <person name="Baraldi E."/>
            <person name="Sukno S."/>
            <person name="Thon M."/>
            <person name="Le Floch G."/>
        </authorList>
    </citation>
    <scope>NUCLEOTIDE SEQUENCE</scope>
    <source>
        <strain evidence="7">IMI 504893</strain>
    </source>
</reference>
<name>A0A9Q8SHM1_9PEZI</name>
<proteinExistence type="inferred from homology"/>
<dbReference type="Pfam" id="PF01557">
    <property type="entry name" value="FAA_hydrolase"/>
    <property type="match status" value="1"/>
</dbReference>
<dbReference type="GO" id="GO:0016787">
    <property type="term" value="F:hydrolase activity"/>
    <property type="evidence" value="ECO:0007669"/>
    <property type="project" value="UniProtKB-KW"/>
</dbReference>
<dbReference type="GeneID" id="73337068"/>
<gene>
    <name evidence="7" type="ORF">CLUP02_03031</name>
</gene>
<comment type="similarity">
    <text evidence="1">Belongs to the FAH family.</text>
</comment>
<dbReference type="GO" id="GO:0000981">
    <property type="term" value="F:DNA-binding transcription factor activity, RNA polymerase II-specific"/>
    <property type="evidence" value="ECO:0007669"/>
    <property type="project" value="InterPro"/>
</dbReference>
<dbReference type="Proteomes" id="UP000830671">
    <property type="component" value="Chromosome 2"/>
</dbReference>
<dbReference type="Pfam" id="PF04082">
    <property type="entry name" value="Fungal_trans"/>
    <property type="match status" value="1"/>
</dbReference>
<dbReference type="GO" id="GO:0003677">
    <property type="term" value="F:DNA binding"/>
    <property type="evidence" value="ECO:0007669"/>
    <property type="project" value="InterPro"/>
</dbReference>
<dbReference type="FunFam" id="3.90.850.10:FF:000002">
    <property type="entry name" value="2-hydroxyhepta-2,4-diene-1,7-dioate isomerase"/>
    <property type="match status" value="1"/>
</dbReference>
<dbReference type="KEGG" id="clup:CLUP02_03031"/>
<dbReference type="CDD" id="cd12148">
    <property type="entry name" value="fungal_TF_MHR"/>
    <property type="match status" value="1"/>
</dbReference>
<keyword evidence="2" id="KW-0479">Metal-binding</keyword>
<dbReference type="InterPro" id="IPR001138">
    <property type="entry name" value="Zn2Cys6_DnaBD"/>
</dbReference>
<dbReference type="Gene3D" id="4.10.240.10">
    <property type="entry name" value="Zn(2)-C6 fungal-type DNA-binding domain"/>
    <property type="match status" value="1"/>
</dbReference>
<protein>
    <submittedName>
        <fullName evidence="7">Fumarylacetoacetate hydrolase domain-containing protein 2A</fullName>
    </submittedName>
</protein>
<dbReference type="SMART" id="SM00906">
    <property type="entry name" value="Fungal_trans"/>
    <property type="match status" value="1"/>
</dbReference>
<dbReference type="InterPro" id="IPR011234">
    <property type="entry name" value="Fumarylacetoacetase-like_C"/>
</dbReference>
<evidence type="ECO:0000256" key="2">
    <source>
        <dbReference type="ARBA" id="ARBA00022723"/>
    </source>
</evidence>
<dbReference type="Pfam" id="PF00172">
    <property type="entry name" value="Zn_clus"/>
    <property type="match status" value="1"/>
</dbReference>
<accession>A0A9Q8SHM1</accession>
<feature type="region of interest" description="Disordered" evidence="5">
    <location>
        <begin position="150"/>
        <end position="185"/>
    </location>
</feature>
<dbReference type="GO" id="GO:0050163">
    <property type="term" value="F:oxaloacetate tautomerase activity"/>
    <property type="evidence" value="ECO:0007669"/>
    <property type="project" value="UniProtKB-ARBA"/>
</dbReference>
<organism evidence="7 8">
    <name type="scientific">Colletotrichum lupini</name>
    <dbReference type="NCBI Taxonomy" id="145971"/>
    <lineage>
        <taxon>Eukaryota</taxon>
        <taxon>Fungi</taxon>
        <taxon>Dikarya</taxon>
        <taxon>Ascomycota</taxon>
        <taxon>Pezizomycotina</taxon>
        <taxon>Sordariomycetes</taxon>
        <taxon>Hypocreomycetidae</taxon>
        <taxon>Glomerellales</taxon>
        <taxon>Glomerellaceae</taxon>
        <taxon>Colletotrichum</taxon>
        <taxon>Colletotrichum acutatum species complex</taxon>
    </lineage>
</organism>
<evidence type="ECO:0000256" key="3">
    <source>
        <dbReference type="ARBA" id="ARBA00023242"/>
    </source>
</evidence>
<dbReference type="InterPro" id="IPR036663">
    <property type="entry name" value="Fumarylacetoacetase_C_sf"/>
</dbReference>
<dbReference type="GO" id="GO:0006351">
    <property type="term" value="P:DNA-templated transcription"/>
    <property type="evidence" value="ECO:0007669"/>
    <property type="project" value="InterPro"/>
</dbReference>
<dbReference type="GO" id="GO:0006107">
    <property type="term" value="P:oxaloacetate metabolic process"/>
    <property type="evidence" value="ECO:0007669"/>
    <property type="project" value="UniProtKB-ARBA"/>
</dbReference>
<dbReference type="EMBL" id="CP019474">
    <property type="protein sequence ID" value="UQC77562.1"/>
    <property type="molecule type" value="Genomic_DNA"/>
</dbReference>
<evidence type="ECO:0000256" key="4">
    <source>
        <dbReference type="SAM" id="Coils"/>
    </source>
</evidence>
<dbReference type="PANTHER" id="PTHR11820">
    <property type="entry name" value="ACYLPYRUVASE"/>
    <property type="match status" value="1"/>
</dbReference>
<dbReference type="InterPro" id="IPR036864">
    <property type="entry name" value="Zn2-C6_fun-type_DNA-bd_sf"/>
</dbReference>
<dbReference type="SMART" id="SM00066">
    <property type="entry name" value="GAL4"/>
    <property type="match status" value="1"/>
</dbReference>
<dbReference type="PANTHER" id="PTHR11820:SF112">
    <property type="entry name" value="FUMARYLACETOACETATE HYDROLASE FAMILY PROTEIN (AFU_ORTHOLOGUE AFUA_1G02370)-RELATED"/>
    <property type="match status" value="1"/>
</dbReference>
<feature type="domain" description="Zn(2)-C6 fungal-type" evidence="6">
    <location>
        <begin position="118"/>
        <end position="148"/>
    </location>
</feature>
<evidence type="ECO:0000259" key="6">
    <source>
        <dbReference type="PROSITE" id="PS50048"/>
    </source>
</evidence>